<evidence type="ECO:0000256" key="8">
    <source>
        <dbReference type="HAMAP-Rule" id="MF_00835"/>
    </source>
</evidence>
<dbReference type="UniPathway" id="UPA00078"/>
<dbReference type="SUPFAM" id="SSF53335">
    <property type="entry name" value="S-adenosyl-L-methionine-dependent methyltransferases"/>
    <property type="match status" value="1"/>
</dbReference>
<dbReference type="RefSeq" id="WP_055466161.1">
    <property type="nucleotide sequence ID" value="NZ_LKHS01000009.1"/>
</dbReference>
<dbReference type="PANTHER" id="PTHR13090">
    <property type="entry name" value="ARGININE-HYDROXYLASE NDUFAF5, MITOCHONDRIAL"/>
    <property type="match status" value="1"/>
</dbReference>
<comment type="pathway">
    <text evidence="2 8">Cofactor biosynthesis; biotin biosynthesis.</text>
</comment>
<dbReference type="GO" id="GO:0009102">
    <property type="term" value="P:biotin biosynthetic process"/>
    <property type="evidence" value="ECO:0007669"/>
    <property type="project" value="UniProtKB-UniRule"/>
</dbReference>
<dbReference type="NCBIfam" id="TIGR02072">
    <property type="entry name" value="BioC"/>
    <property type="match status" value="1"/>
</dbReference>
<evidence type="ECO:0000256" key="1">
    <source>
        <dbReference type="ARBA" id="ARBA00000852"/>
    </source>
</evidence>
<dbReference type="FunCoup" id="A0A0Q2RPK0">
    <property type="interactions" value="304"/>
</dbReference>
<comment type="caution">
    <text evidence="10">The sequence shown here is derived from an EMBL/GenBank/DDBJ whole genome shotgun (WGS) entry which is preliminary data.</text>
</comment>
<dbReference type="AlphaFoldDB" id="A0A0Q2RPK0"/>
<dbReference type="InParanoid" id="A0A0Q2RPK0"/>
<dbReference type="InterPro" id="IPR013216">
    <property type="entry name" value="Methyltransf_11"/>
</dbReference>
<proteinExistence type="inferred from homology"/>
<comment type="similarity">
    <text evidence="8">Belongs to the methyltransferase superfamily.</text>
</comment>
<evidence type="ECO:0000256" key="5">
    <source>
        <dbReference type="ARBA" id="ARBA00022679"/>
    </source>
</evidence>
<evidence type="ECO:0000256" key="6">
    <source>
        <dbReference type="ARBA" id="ARBA00022691"/>
    </source>
</evidence>
<evidence type="ECO:0000256" key="2">
    <source>
        <dbReference type="ARBA" id="ARBA00004746"/>
    </source>
</evidence>
<name>A0A0Q2RPK0_VIBFU</name>
<organism evidence="10 11">
    <name type="scientific">Vibrio furnissii</name>
    <dbReference type="NCBI Taxonomy" id="29494"/>
    <lineage>
        <taxon>Bacteria</taxon>
        <taxon>Pseudomonadati</taxon>
        <taxon>Pseudomonadota</taxon>
        <taxon>Gammaproteobacteria</taxon>
        <taxon>Vibrionales</taxon>
        <taxon>Vibrionaceae</taxon>
        <taxon>Vibrio</taxon>
    </lineage>
</organism>
<dbReference type="Proteomes" id="UP000051221">
    <property type="component" value="Unassembled WGS sequence"/>
</dbReference>
<keyword evidence="7 8" id="KW-0093">Biotin biosynthesis</keyword>
<dbReference type="InterPro" id="IPR050602">
    <property type="entry name" value="Malonyl-ACP_OMT"/>
</dbReference>
<feature type="domain" description="Methyltransferase type 11" evidence="9">
    <location>
        <begin position="57"/>
        <end position="148"/>
    </location>
</feature>
<dbReference type="GO" id="GO:0102130">
    <property type="term" value="F:malonyl-CoA methyltransferase activity"/>
    <property type="evidence" value="ECO:0007669"/>
    <property type="project" value="UniProtKB-EC"/>
</dbReference>
<dbReference type="Gene3D" id="3.40.50.150">
    <property type="entry name" value="Vaccinia Virus protein VP39"/>
    <property type="match status" value="1"/>
</dbReference>
<evidence type="ECO:0000256" key="3">
    <source>
        <dbReference type="ARBA" id="ARBA00012327"/>
    </source>
</evidence>
<dbReference type="GO" id="GO:0010340">
    <property type="term" value="F:carboxyl-O-methyltransferase activity"/>
    <property type="evidence" value="ECO:0007669"/>
    <property type="project" value="UniProtKB-UniRule"/>
</dbReference>
<protein>
    <recommendedName>
        <fullName evidence="3 8">Malonyl-[acyl-carrier protein] O-methyltransferase</fullName>
        <shortName evidence="8">Malonyl-ACP O-methyltransferase</shortName>
        <ecNumber evidence="3 8">2.1.1.197</ecNumber>
    </recommendedName>
    <alternativeName>
        <fullName evidence="8">Biotin synthesis protein BioC</fullName>
    </alternativeName>
</protein>
<evidence type="ECO:0000313" key="11">
    <source>
        <dbReference type="Proteomes" id="UP000051221"/>
    </source>
</evidence>
<comment type="catalytic activity">
    <reaction evidence="1 8">
        <text>malonyl-[ACP] + S-adenosyl-L-methionine = malonyl-[ACP] methyl ester + S-adenosyl-L-homocysteine</text>
        <dbReference type="Rhea" id="RHEA:17105"/>
        <dbReference type="Rhea" id="RHEA-COMP:9623"/>
        <dbReference type="Rhea" id="RHEA-COMP:9954"/>
        <dbReference type="ChEBI" id="CHEBI:57856"/>
        <dbReference type="ChEBI" id="CHEBI:59789"/>
        <dbReference type="ChEBI" id="CHEBI:78449"/>
        <dbReference type="ChEBI" id="CHEBI:78845"/>
        <dbReference type="EC" id="2.1.1.197"/>
    </reaction>
</comment>
<dbReference type="CDD" id="cd02440">
    <property type="entry name" value="AdoMet_MTases"/>
    <property type="match status" value="1"/>
</dbReference>
<dbReference type="EMBL" id="LKHS01000009">
    <property type="protein sequence ID" value="KQH85918.1"/>
    <property type="molecule type" value="Genomic_DNA"/>
</dbReference>
<dbReference type="InterPro" id="IPR029063">
    <property type="entry name" value="SAM-dependent_MTases_sf"/>
</dbReference>
<dbReference type="HAMAP" id="MF_00835">
    <property type="entry name" value="BioC"/>
    <property type="match status" value="1"/>
</dbReference>
<keyword evidence="5 8" id="KW-0808">Transferase</keyword>
<gene>
    <name evidence="8" type="primary">bioC</name>
    <name evidence="10" type="ORF">AMR76_11615</name>
</gene>
<keyword evidence="4 8" id="KW-0489">Methyltransferase</keyword>
<dbReference type="EC" id="2.1.1.197" evidence="3 8"/>
<accession>A0A0Q2RPK0</accession>
<reference evidence="10 11" key="1">
    <citation type="submission" date="2015-08" db="EMBL/GenBank/DDBJ databases">
        <title>Antibacterial properties of a collection of Vibrionaceae strains.</title>
        <authorList>
            <person name="Giubergia S."/>
        </authorList>
    </citation>
    <scope>NUCLEOTIDE SEQUENCE [LARGE SCALE GENOMIC DNA]</scope>
    <source>
        <strain evidence="10 11">S0821</strain>
    </source>
</reference>
<keyword evidence="6 8" id="KW-0949">S-adenosyl-L-methionine</keyword>
<dbReference type="GO" id="GO:0032259">
    <property type="term" value="P:methylation"/>
    <property type="evidence" value="ECO:0007669"/>
    <property type="project" value="UniProtKB-KW"/>
</dbReference>
<evidence type="ECO:0000256" key="7">
    <source>
        <dbReference type="ARBA" id="ARBA00022756"/>
    </source>
</evidence>
<evidence type="ECO:0000256" key="4">
    <source>
        <dbReference type="ARBA" id="ARBA00022603"/>
    </source>
</evidence>
<keyword evidence="11" id="KW-1185">Reference proteome</keyword>
<dbReference type="PANTHER" id="PTHR13090:SF1">
    <property type="entry name" value="ARGININE-HYDROXYLASE NDUFAF5, MITOCHONDRIAL"/>
    <property type="match status" value="1"/>
</dbReference>
<evidence type="ECO:0000259" key="9">
    <source>
        <dbReference type="Pfam" id="PF08241"/>
    </source>
</evidence>
<comment type="function">
    <text evidence="8">Converts the free carboxyl group of a malonyl-thioester to its methyl ester by transfer of a methyl group from S-adenosyl-L-methionine (SAM). It allows to synthesize pimeloyl-ACP via the fatty acid synthetic pathway.</text>
</comment>
<dbReference type="Pfam" id="PF08241">
    <property type="entry name" value="Methyltransf_11"/>
    <property type="match status" value="1"/>
</dbReference>
<sequence>MSEMAQALSAVVSDKAAIAQAFGKAAQSYDRHAAFQRDVAQRLLAKLPDDLSGWHILDLGCGTGYCSQTLQQRGARVTCADLSPAMLAQAKQRCGSDNMRYVEADAEALPFADTTFDCVFSSLALQWCDDLSLPLKEMRRVLKPSASAYFSTLLDGSLFELQRAWMKIDAHQHVNRFITLKQVKIALAQAHCGKHHIDLPTITVWYDTAFSLMRDLKGIGANHVNGRSQGLTSRRILAQVEREYQLFRNHQGLLPATYQVCLGVIHR</sequence>
<dbReference type="InterPro" id="IPR011814">
    <property type="entry name" value="BioC"/>
</dbReference>
<dbReference type="GO" id="GO:0008757">
    <property type="term" value="F:S-adenosylmethionine-dependent methyltransferase activity"/>
    <property type="evidence" value="ECO:0007669"/>
    <property type="project" value="InterPro"/>
</dbReference>
<evidence type="ECO:0000313" key="10">
    <source>
        <dbReference type="EMBL" id="KQH85918.1"/>
    </source>
</evidence>